<sequence length="75" mass="7875">MRVQVQSEMRQGRRDGSVPAPLRGAARSASVCLRGPTGTRMSALATGTRSPRARTGSPNAHEPESPAVAVTISIY</sequence>
<evidence type="ECO:0000256" key="1">
    <source>
        <dbReference type="SAM" id="MobiDB-lite"/>
    </source>
</evidence>
<keyword evidence="3" id="KW-1185">Reference proteome</keyword>
<proteinExistence type="predicted"/>
<reference evidence="2" key="1">
    <citation type="submission" date="2022-05" db="EMBL/GenBank/DDBJ databases">
        <title>The Musa troglodytarum L. genome provides insights into the mechanism of non-climacteric behaviour and enrichment of carotenoids.</title>
        <authorList>
            <person name="Wang J."/>
        </authorList>
    </citation>
    <scope>NUCLEOTIDE SEQUENCE</scope>
    <source>
        <tissue evidence="2">Leaf</tissue>
    </source>
</reference>
<name>A0A9E7G2R5_9LILI</name>
<accession>A0A9E7G2R5</accession>
<evidence type="ECO:0000313" key="3">
    <source>
        <dbReference type="Proteomes" id="UP001055439"/>
    </source>
</evidence>
<protein>
    <submittedName>
        <fullName evidence="2">Gibberellin regulated protein</fullName>
    </submittedName>
</protein>
<evidence type="ECO:0000313" key="2">
    <source>
        <dbReference type="EMBL" id="URE05593.1"/>
    </source>
</evidence>
<organism evidence="2 3">
    <name type="scientific">Musa troglodytarum</name>
    <name type="common">fe'i banana</name>
    <dbReference type="NCBI Taxonomy" id="320322"/>
    <lineage>
        <taxon>Eukaryota</taxon>
        <taxon>Viridiplantae</taxon>
        <taxon>Streptophyta</taxon>
        <taxon>Embryophyta</taxon>
        <taxon>Tracheophyta</taxon>
        <taxon>Spermatophyta</taxon>
        <taxon>Magnoliopsida</taxon>
        <taxon>Liliopsida</taxon>
        <taxon>Zingiberales</taxon>
        <taxon>Musaceae</taxon>
        <taxon>Musa</taxon>
    </lineage>
</organism>
<feature type="region of interest" description="Disordered" evidence="1">
    <location>
        <begin position="1"/>
        <end position="75"/>
    </location>
</feature>
<dbReference type="EMBL" id="CP097507">
    <property type="protein sequence ID" value="URE05593.1"/>
    <property type="molecule type" value="Genomic_DNA"/>
</dbReference>
<gene>
    <name evidence="2" type="ORF">MUK42_18460</name>
</gene>
<dbReference type="Proteomes" id="UP001055439">
    <property type="component" value="Chromosome 5"/>
</dbReference>
<dbReference type="AlphaFoldDB" id="A0A9E7G2R5"/>